<dbReference type="PANTHER" id="PTHR37393:SF1">
    <property type="entry name" value="AT-RICH INTERACTIVE DOMAIN-CONTAINING PROTEIN 1A-LIKE"/>
    <property type="match status" value="1"/>
</dbReference>
<dbReference type="Gramene" id="KRH23869">
    <property type="protein sequence ID" value="KRH23869"/>
    <property type="gene ID" value="GLYMA_12G007800"/>
</dbReference>
<protein>
    <recommendedName>
        <fullName evidence="6">RING-type domain-containing protein</fullName>
    </recommendedName>
</protein>
<dbReference type="RefSeq" id="XP_040863234.1">
    <property type="nucleotide sequence ID" value="XM_041007300.1"/>
</dbReference>
<feature type="region of interest" description="Disordered" evidence="5">
    <location>
        <begin position="202"/>
        <end position="260"/>
    </location>
</feature>
<proteinExistence type="predicted"/>
<evidence type="ECO:0000313" key="9">
    <source>
        <dbReference type="Proteomes" id="UP000008827"/>
    </source>
</evidence>
<name>A0A0R0HA94_SOYBN</name>
<feature type="compositionally biased region" description="Polar residues" evidence="5">
    <location>
        <begin position="232"/>
        <end position="259"/>
    </location>
</feature>
<evidence type="ECO:0000256" key="4">
    <source>
        <dbReference type="PROSITE-ProRule" id="PRU00175"/>
    </source>
</evidence>
<dbReference type="EMBL" id="CM000845">
    <property type="protein sequence ID" value="KRH23866.1"/>
    <property type="molecule type" value="Genomic_DNA"/>
</dbReference>
<feature type="compositionally biased region" description="Low complexity" evidence="5">
    <location>
        <begin position="386"/>
        <end position="443"/>
    </location>
</feature>
<dbReference type="EnsemblPlants" id="KRH23869">
    <property type="protein sequence ID" value="KRH23869"/>
    <property type="gene ID" value="GLYMA_12G007800"/>
</dbReference>
<evidence type="ECO:0000313" key="7">
    <source>
        <dbReference type="EMBL" id="KRH23867.1"/>
    </source>
</evidence>
<dbReference type="RefSeq" id="XP_040863233.1">
    <property type="nucleotide sequence ID" value="XM_041007299.1"/>
</dbReference>
<feature type="region of interest" description="Disordered" evidence="5">
    <location>
        <begin position="826"/>
        <end position="846"/>
    </location>
</feature>
<dbReference type="Proteomes" id="UP000008827">
    <property type="component" value="Chromosome 12"/>
</dbReference>
<dbReference type="EnsemblPlants" id="KRH23867">
    <property type="protein sequence ID" value="KRH23867"/>
    <property type="gene ID" value="GLYMA_12G007800"/>
</dbReference>
<reference evidence="7" key="3">
    <citation type="submission" date="2018-07" db="EMBL/GenBank/DDBJ databases">
        <title>WGS assembly of Glycine max.</title>
        <authorList>
            <person name="Schmutz J."/>
            <person name="Cannon S."/>
            <person name="Schlueter J."/>
            <person name="Ma J."/>
            <person name="Mitros T."/>
            <person name="Nelson W."/>
            <person name="Hyten D."/>
            <person name="Song Q."/>
            <person name="Thelen J."/>
            <person name="Cheng J."/>
            <person name="Xu D."/>
            <person name="Hellsten U."/>
            <person name="May G."/>
            <person name="Yu Y."/>
            <person name="Sakurai T."/>
            <person name="Umezawa T."/>
            <person name="Bhattacharyya M."/>
            <person name="Sandhu D."/>
            <person name="Valliyodan B."/>
            <person name="Lindquist E."/>
            <person name="Peto M."/>
            <person name="Grant D."/>
            <person name="Shu S."/>
            <person name="Goodstein D."/>
            <person name="Barry K."/>
            <person name="Futrell-Griggs M."/>
            <person name="Abernathy B."/>
            <person name="Du J."/>
            <person name="Tian Z."/>
            <person name="Zhu L."/>
            <person name="Gill N."/>
            <person name="Joshi T."/>
            <person name="Libault M."/>
            <person name="Sethuraman A."/>
            <person name="Zhang X."/>
            <person name="Shinozaki K."/>
            <person name="Nguyen H."/>
            <person name="Wing R."/>
            <person name="Cregan P."/>
            <person name="Specht J."/>
            <person name="Grimwood J."/>
            <person name="Rokhsar D."/>
            <person name="Stacey G."/>
            <person name="Shoemaker R."/>
            <person name="Jackson S."/>
        </authorList>
    </citation>
    <scope>NUCLEOTIDE SEQUENCE</scope>
    <source>
        <tissue evidence="7">Callus</tissue>
    </source>
</reference>
<dbReference type="EMBL" id="CM000845">
    <property type="protein sequence ID" value="KRH23867.1"/>
    <property type="molecule type" value="Genomic_DNA"/>
</dbReference>
<dbReference type="KEGG" id="gmx:100814877"/>
<dbReference type="RefSeq" id="XP_040863237.1">
    <property type="nucleotide sequence ID" value="XM_041007303.1"/>
</dbReference>
<dbReference type="PROSITE" id="PS00518">
    <property type="entry name" value="ZF_RING_1"/>
    <property type="match status" value="1"/>
</dbReference>
<dbReference type="SUPFAM" id="SSF57850">
    <property type="entry name" value="RING/U-box"/>
    <property type="match status" value="1"/>
</dbReference>
<gene>
    <name evidence="8" type="primary">LOC100814877</name>
    <name evidence="7" type="ORF">GLYMA_12G007800</name>
</gene>
<keyword evidence="9" id="KW-1185">Reference proteome</keyword>
<evidence type="ECO:0000256" key="1">
    <source>
        <dbReference type="ARBA" id="ARBA00022723"/>
    </source>
</evidence>
<feature type="region of interest" description="Disordered" evidence="5">
    <location>
        <begin position="690"/>
        <end position="814"/>
    </location>
</feature>
<dbReference type="OrthoDB" id="9049620at2759"/>
<organism evidence="7">
    <name type="scientific">Glycine max</name>
    <name type="common">Soybean</name>
    <name type="synonym">Glycine hispida</name>
    <dbReference type="NCBI Taxonomy" id="3847"/>
    <lineage>
        <taxon>Eukaryota</taxon>
        <taxon>Viridiplantae</taxon>
        <taxon>Streptophyta</taxon>
        <taxon>Embryophyta</taxon>
        <taxon>Tracheophyta</taxon>
        <taxon>Spermatophyta</taxon>
        <taxon>Magnoliopsida</taxon>
        <taxon>eudicotyledons</taxon>
        <taxon>Gunneridae</taxon>
        <taxon>Pentapetalae</taxon>
        <taxon>rosids</taxon>
        <taxon>fabids</taxon>
        <taxon>Fabales</taxon>
        <taxon>Fabaceae</taxon>
        <taxon>Papilionoideae</taxon>
        <taxon>50 kb inversion clade</taxon>
        <taxon>NPAAA clade</taxon>
        <taxon>indigoferoid/millettioid clade</taxon>
        <taxon>Phaseoleae</taxon>
        <taxon>Glycine</taxon>
        <taxon>Glycine subgen. Soja</taxon>
    </lineage>
</organism>
<feature type="domain" description="RING-type" evidence="6">
    <location>
        <begin position="68"/>
        <end position="107"/>
    </location>
</feature>
<feature type="region of interest" description="Disordered" evidence="5">
    <location>
        <begin position="1314"/>
        <end position="1347"/>
    </location>
</feature>
<dbReference type="GO" id="GO:0008270">
    <property type="term" value="F:zinc ion binding"/>
    <property type="evidence" value="ECO:0007669"/>
    <property type="project" value="UniProtKB-KW"/>
</dbReference>
<feature type="compositionally biased region" description="Polar residues" evidence="5">
    <location>
        <begin position="785"/>
        <end position="808"/>
    </location>
</feature>
<dbReference type="Gramene" id="KRH23867">
    <property type="protein sequence ID" value="KRH23867"/>
    <property type="gene ID" value="GLYMA_12G007800"/>
</dbReference>
<feature type="compositionally biased region" description="Polar residues" evidence="5">
    <location>
        <begin position="755"/>
        <end position="773"/>
    </location>
</feature>
<dbReference type="STRING" id="3847.A0A0R0HA94"/>
<dbReference type="PROSITE" id="PS50089">
    <property type="entry name" value="ZF_RING_2"/>
    <property type="match status" value="1"/>
</dbReference>
<dbReference type="InterPro" id="IPR017907">
    <property type="entry name" value="Znf_RING_CS"/>
</dbReference>
<dbReference type="EnsemblPlants" id="KRH23866">
    <property type="protein sequence ID" value="KRH23866"/>
    <property type="gene ID" value="GLYMA_12G007800"/>
</dbReference>
<dbReference type="Gramene" id="KRH23868">
    <property type="protein sequence ID" value="KRH23868"/>
    <property type="gene ID" value="GLYMA_12G007800"/>
</dbReference>
<dbReference type="RefSeq" id="XP_006591977.1">
    <property type="nucleotide sequence ID" value="XM_006591914.4"/>
</dbReference>
<dbReference type="EMBL" id="CM000845">
    <property type="protein sequence ID" value="KRH23869.1"/>
    <property type="molecule type" value="Genomic_DNA"/>
</dbReference>
<feature type="region of interest" description="Disordered" evidence="5">
    <location>
        <begin position="937"/>
        <end position="977"/>
    </location>
</feature>
<accession>A0A0R0HA94</accession>
<feature type="compositionally biased region" description="Low complexity" evidence="5">
    <location>
        <begin position="301"/>
        <end position="337"/>
    </location>
</feature>
<evidence type="ECO:0000259" key="6">
    <source>
        <dbReference type="PROSITE" id="PS50089"/>
    </source>
</evidence>
<keyword evidence="1" id="KW-0479">Metal-binding</keyword>
<feature type="region of interest" description="Disordered" evidence="5">
    <location>
        <begin position="480"/>
        <end position="524"/>
    </location>
</feature>
<dbReference type="Gramene" id="KRH23866">
    <property type="protein sequence ID" value="KRH23866"/>
    <property type="gene ID" value="GLYMA_12G007800"/>
</dbReference>
<reference evidence="7 8" key="1">
    <citation type="journal article" date="2010" name="Nature">
        <title>Genome sequence of the palaeopolyploid soybean.</title>
        <authorList>
            <person name="Schmutz J."/>
            <person name="Cannon S.B."/>
            <person name="Schlueter J."/>
            <person name="Ma J."/>
            <person name="Mitros T."/>
            <person name="Nelson W."/>
            <person name="Hyten D.L."/>
            <person name="Song Q."/>
            <person name="Thelen J.J."/>
            <person name="Cheng J."/>
            <person name="Xu D."/>
            <person name="Hellsten U."/>
            <person name="May G.D."/>
            <person name="Yu Y."/>
            <person name="Sakurai T."/>
            <person name="Umezawa T."/>
            <person name="Bhattacharyya M.K."/>
            <person name="Sandhu D."/>
            <person name="Valliyodan B."/>
            <person name="Lindquist E."/>
            <person name="Peto M."/>
            <person name="Grant D."/>
            <person name="Shu S."/>
            <person name="Goodstein D."/>
            <person name="Barry K."/>
            <person name="Futrell-Griggs M."/>
            <person name="Abernathy B."/>
            <person name="Du J."/>
            <person name="Tian Z."/>
            <person name="Zhu L."/>
            <person name="Gill N."/>
            <person name="Joshi T."/>
            <person name="Libault M."/>
            <person name="Sethuraman A."/>
            <person name="Zhang X.-C."/>
            <person name="Shinozaki K."/>
            <person name="Nguyen H.T."/>
            <person name="Wing R.A."/>
            <person name="Cregan P."/>
            <person name="Specht J."/>
            <person name="Grimwood J."/>
            <person name="Rokhsar D."/>
            <person name="Stacey G."/>
            <person name="Shoemaker R.C."/>
            <person name="Jackson S.A."/>
        </authorList>
    </citation>
    <scope>NUCLEOTIDE SEQUENCE</scope>
    <source>
        <strain evidence="8">cv. Williams 82</strain>
        <tissue evidence="7">Callus</tissue>
    </source>
</reference>
<sequence>MHNAFRISQLHLVCSARNAIFVPVLGRLGFLVFESNLNSLTLRIIQVSMGFDNECIVNIQSLAGEYFCPVCRLLVFPNEALQSQCTHLYCKPCLTYVVSTTRACPYDGYLVTEADSKPLTESNKALAETIGKIAVHCLYHRSGCTWQGTLSECTSHCSVCAFGNSPVVCNRCGIQIVHCQVQEHAQNCPGVPGQVAITQDPSATSAVSSTDQNQNAAPVAATASQTAVTTTIPGQVSNQPPNPASQTQAPVQTAGQPTAEQWYQQQQYQQYYQQYPGQDPYQQQYQHYYPYQQSVVPQYQQAYGQPQPQSQSQPQGQLQPQSQPQPQLQPQPQAQGLSHPPTHIQAPVVPPSQNQMQVQQPPQQLQPAVQPQGQMSHAPGHGQAIPQSQTQPYPYPQVQPHSVQPQPQQPMQMLPYQQPHPQMQHSQPQIQQPVQKYPVPQSQVHAQLQPNAPIQHHSQLPVPPHQPVTPNVQTPVQNAMSHSVTGHHSYPQPLPHPNMQPRVPQHTMHMHPQSGHQPQAQHPVQMQNQFPPQIPTARPNQSHAMFPNQQQPALLPSSVQGQTTPPLQQQSLYTHNQQPGQINQRPTLPPVQQIPQQPFAQHQMPMPSHLQPQGPAHSFPKHAYPQAQGNTAGRPLVPNYAGHLQPFAQSANTIPVRPGQNGAGYLPENQKLLVGANNQVQLPSELQSRAPESIERQGNVVEQQTDSASGKLGKVFKDLDNVSGSSNELKSEKVEADLQPTEVGNKQNSEDPDSLKTSVPNTNAVENGDSVNKNLGMAEAAESNWKPSSGATPGVQNDSNEHSVQGNEFQDGHLPKIETKLPLSETDKLHNDDNPEPSVSQSNGGFAKLSHSAAFTDQSKHQQPIINYGPPSVQQRSSAMLASQLPHPTVPNQPLSSVHSSTLIRNHGTAPALHSGQLLTENFPPTMLKQPQDSGIQFNNPGRSLQPQSLGPPPPFNQVHGPPFHAGASNLSRLGGPQLGAPLPGDMHGRMTANLPPHAPEGFGLQDERFKPLHALNQQNIERREFDDDLKKFSRLPLNSEPVSKFGNYSLGTHEAGKRPVGIHDDVIKKSGSALHPGYFGPGPGYARHHMDGIAPRSPVSEYAEMSSRRLGLHSGSLVGKSGIDDFDDRVARRFGEFRDSRFPHLPSHLRRDDFDGFGNFRMGEYPRSGDFVGQDEFAGHFRRGEHLGPHNFPRHLQHGEPIGFGAHPGHMRAVELDGFRSFESFSKGGRPGHPQLGEPGFRSSFSLTGFPNDAGFLTGDIRSFDNLRRKKASSMGWCRICKVDCETVEGLDLHSQTKEHQKMAMDIVKTIKQNAKKQKLIPSEEPSMDEGNKTHNTGIEGRGNKH</sequence>
<keyword evidence="3" id="KW-0862">Zinc</keyword>
<reference evidence="8" key="2">
    <citation type="submission" date="2018-02" db="UniProtKB">
        <authorList>
            <consortium name="EnsemblPlants"/>
        </authorList>
    </citation>
    <scope>IDENTIFICATION</scope>
    <source>
        <strain evidence="8">Williams 82</strain>
    </source>
</reference>
<evidence type="ECO:0000256" key="2">
    <source>
        <dbReference type="ARBA" id="ARBA00022771"/>
    </source>
</evidence>
<feature type="compositionally biased region" description="Polar residues" evidence="5">
    <location>
        <begin position="514"/>
        <end position="524"/>
    </location>
</feature>
<dbReference type="EMBL" id="CM000845">
    <property type="protein sequence ID" value="KRH23868.1"/>
    <property type="molecule type" value="Genomic_DNA"/>
</dbReference>
<dbReference type="ExpressionAtlas" id="A0A0R0HA94">
    <property type="expression patterns" value="baseline and differential"/>
</dbReference>
<dbReference type="RefSeq" id="XP_040863236.1">
    <property type="nucleotide sequence ID" value="XM_041007302.1"/>
</dbReference>
<feature type="compositionally biased region" description="Low complexity" evidence="5">
    <location>
        <begin position="216"/>
        <end position="231"/>
    </location>
</feature>
<evidence type="ECO:0000256" key="3">
    <source>
        <dbReference type="ARBA" id="ARBA00022833"/>
    </source>
</evidence>
<dbReference type="EnsemblPlants" id="KRH23868">
    <property type="protein sequence ID" value="KRH23868"/>
    <property type="gene ID" value="GLYMA_12G007800"/>
</dbReference>
<dbReference type="GeneID" id="100814877"/>
<dbReference type="InterPro" id="IPR013083">
    <property type="entry name" value="Znf_RING/FYVE/PHD"/>
</dbReference>
<dbReference type="CDD" id="cd16449">
    <property type="entry name" value="RING-HC"/>
    <property type="match status" value="1"/>
</dbReference>
<dbReference type="AlphaFoldDB" id="A0A0R0HA94"/>
<dbReference type="SMR" id="A0A0R0HA94"/>
<evidence type="ECO:0000313" key="8">
    <source>
        <dbReference type="EnsemblPlants" id="KRH23866"/>
    </source>
</evidence>
<dbReference type="InterPro" id="IPR001841">
    <property type="entry name" value="Znf_RING"/>
</dbReference>
<feature type="region of interest" description="Disordered" evidence="5">
    <location>
        <begin position="598"/>
        <end position="641"/>
    </location>
</feature>
<evidence type="ECO:0000256" key="5">
    <source>
        <dbReference type="SAM" id="MobiDB-lite"/>
    </source>
</evidence>
<feature type="compositionally biased region" description="Low complexity" evidence="5">
    <location>
        <begin position="351"/>
        <end position="374"/>
    </location>
</feature>
<dbReference type="PANTHER" id="PTHR37393">
    <property type="entry name" value="AT-RICH INTERACTIVE DOMAIN-CONTAINING PROTEIN 1A-LIKE"/>
    <property type="match status" value="1"/>
</dbReference>
<feature type="region of interest" description="Disordered" evidence="5">
    <location>
        <begin position="301"/>
        <end position="444"/>
    </location>
</feature>
<dbReference type="Gene3D" id="3.30.40.10">
    <property type="entry name" value="Zinc/RING finger domain, C3HC4 (zinc finger)"/>
    <property type="match status" value="1"/>
</dbReference>
<feature type="compositionally biased region" description="Polar residues" evidence="5">
    <location>
        <begin position="202"/>
        <end position="215"/>
    </location>
</feature>
<dbReference type="RefSeq" id="XP_040863235.1">
    <property type="nucleotide sequence ID" value="XM_041007301.1"/>
</dbReference>
<keyword evidence="2 4" id="KW-0863">Zinc-finger</keyword>